<dbReference type="Gene3D" id="1.10.490.110">
    <property type="entry name" value="Uncharacterized conserved protein DUF2267"/>
    <property type="match status" value="1"/>
</dbReference>
<reference evidence="1 2" key="1">
    <citation type="submission" date="2020-08" db="EMBL/GenBank/DDBJ databases">
        <title>Genomic Encyclopedia of Type Strains, Phase IV (KMG-IV): sequencing the most valuable type-strain genomes for metagenomic binning, comparative biology and taxonomic classification.</title>
        <authorList>
            <person name="Goeker M."/>
        </authorList>
    </citation>
    <scope>NUCLEOTIDE SEQUENCE [LARGE SCALE GENOMIC DNA]</scope>
    <source>
        <strain evidence="1 2">DSM 24194</strain>
    </source>
</reference>
<comment type="caution">
    <text evidence="1">The sequence shown here is derived from an EMBL/GenBank/DDBJ whole genome shotgun (WGS) entry which is preliminary data.</text>
</comment>
<gene>
    <name evidence="1" type="ORF">FHS50_001977</name>
</gene>
<dbReference type="InterPro" id="IPR038282">
    <property type="entry name" value="DUF2267_sf"/>
</dbReference>
<evidence type="ECO:0000313" key="2">
    <source>
        <dbReference type="Proteomes" id="UP000578569"/>
    </source>
</evidence>
<accession>A0A839Z5G9</accession>
<dbReference type="Proteomes" id="UP000578569">
    <property type="component" value="Unassembled WGS sequence"/>
</dbReference>
<dbReference type="InterPro" id="IPR018727">
    <property type="entry name" value="DUF2267"/>
</dbReference>
<organism evidence="1 2">
    <name type="scientific">Sphingomicrobium lutaoense</name>
    <dbReference type="NCBI Taxonomy" id="515949"/>
    <lineage>
        <taxon>Bacteria</taxon>
        <taxon>Pseudomonadati</taxon>
        <taxon>Pseudomonadota</taxon>
        <taxon>Alphaproteobacteria</taxon>
        <taxon>Sphingomonadales</taxon>
        <taxon>Sphingomonadaceae</taxon>
        <taxon>Sphingomicrobium</taxon>
    </lineage>
</organism>
<proteinExistence type="predicted"/>
<name>A0A839Z5G9_9SPHN</name>
<dbReference type="RefSeq" id="WP_183934270.1">
    <property type="nucleotide sequence ID" value="NZ_JACICF010000002.1"/>
</dbReference>
<dbReference type="AlphaFoldDB" id="A0A839Z5G9"/>
<dbReference type="EMBL" id="JACICF010000002">
    <property type="protein sequence ID" value="MBB3764915.1"/>
    <property type="molecule type" value="Genomic_DNA"/>
</dbReference>
<keyword evidence="2" id="KW-1185">Reference proteome</keyword>
<sequence>MATTGLDLFDKTIHTTNIWLKEIMGQIGPDRQTAWKVLTTVLRALRDRLTPELASHLSAQLPLIVRGGYYDLYQPGHERPDVHTEDQFIDEVRRGLSDSRGVDPRDAIRAVFMVLDEHISKGEVEKVRQALPKSIRDLWPENIAMRPPMMKAGL</sequence>
<protein>
    <submittedName>
        <fullName evidence="1">Uncharacterized protein (DUF2267 family)</fullName>
    </submittedName>
</protein>
<evidence type="ECO:0000313" key="1">
    <source>
        <dbReference type="EMBL" id="MBB3764915.1"/>
    </source>
</evidence>
<dbReference type="Pfam" id="PF10025">
    <property type="entry name" value="DUF2267"/>
    <property type="match status" value="1"/>
</dbReference>